<dbReference type="EMBL" id="JH994041">
    <property type="protein sequence ID" value="ELQ74414.1"/>
    <property type="molecule type" value="Genomic_DNA"/>
</dbReference>
<organism evidence="4 5">
    <name type="scientific">Trachipleistophora hominis</name>
    <name type="common">Microsporidian parasite</name>
    <dbReference type="NCBI Taxonomy" id="72359"/>
    <lineage>
        <taxon>Eukaryota</taxon>
        <taxon>Fungi</taxon>
        <taxon>Fungi incertae sedis</taxon>
        <taxon>Microsporidia</taxon>
        <taxon>Pleistophoridae</taxon>
        <taxon>Trachipleistophora</taxon>
    </lineage>
</organism>
<dbReference type="GO" id="GO:0005840">
    <property type="term" value="C:ribosome"/>
    <property type="evidence" value="ECO:0007669"/>
    <property type="project" value="UniProtKB-KW"/>
</dbReference>
<accession>L7JSK8</accession>
<dbReference type="SUPFAM" id="SSF52166">
    <property type="entry name" value="Ribosomal protein L4"/>
    <property type="match status" value="1"/>
</dbReference>
<dbReference type="GO" id="GO:0006412">
    <property type="term" value="P:translation"/>
    <property type="evidence" value="ECO:0007669"/>
    <property type="project" value="InterPro"/>
</dbReference>
<dbReference type="OrthoDB" id="10259785at2759"/>
<dbReference type="InterPro" id="IPR023574">
    <property type="entry name" value="Ribosomal_uL4_dom_sf"/>
</dbReference>
<dbReference type="STRING" id="72359.L7JSK8"/>
<reference evidence="4 5" key="1">
    <citation type="journal article" date="2012" name="PLoS Pathog.">
        <title>The genome of the obligate intracellular parasite Trachipleistophora hominis: new insights into microsporidian genome dynamics and reductive evolution.</title>
        <authorList>
            <person name="Heinz E."/>
            <person name="Williams T.A."/>
            <person name="Nakjang S."/>
            <person name="Noel C.J."/>
            <person name="Swan D.C."/>
            <person name="Goldberg A.V."/>
            <person name="Harris S.R."/>
            <person name="Weinmaier T."/>
            <person name="Markert S."/>
            <person name="Becher D."/>
            <person name="Bernhardt J."/>
            <person name="Dagan T."/>
            <person name="Hacker C."/>
            <person name="Lucocq J.M."/>
            <person name="Schweder T."/>
            <person name="Rattei T."/>
            <person name="Hall N."/>
            <person name="Hirt R.P."/>
            <person name="Embley T.M."/>
        </authorList>
    </citation>
    <scope>NUCLEOTIDE SEQUENCE [LARGE SCALE GENOMIC DNA]</scope>
</reference>
<evidence type="ECO:0000256" key="2">
    <source>
        <dbReference type="ARBA" id="ARBA00022980"/>
    </source>
</evidence>
<dbReference type="HOGENOM" id="CLU_026535_0_0_1"/>
<dbReference type="PANTHER" id="PTHR19431">
    <property type="entry name" value="60S RIBOSOMAL PROTEIN L4"/>
    <property type="match status" value="1"/>
</dbReference>
<evidence type="ECO:0000256" key="3">
    <source>
        <dbReference type="ARBA" id="ARBA00023274"/>
    </source>
</evidence>
<name>L7JSK8_TRAHO</name>
<dbReference type="GO" id="GO:1990904">
    <property type="term" value="C:ribonucleoprotein complex"/>
    <property type="evidence" value="ECO:0007669"/>
    <property type="project" value="UniProtKB-KW"/>
</dbReference>
<dbReference type="GO" id="GO:0003735">
    <property type="term" value="F:structural constituent of ribosome"/>
    <property type="evidence" value="ECO:0007669"/>
    <property type="project" value="InterPro"/>
</dbReference>
<gene>
    <name evidence="4" type="ORF">THOM_2647</name>
</gene>
<dbReference type="FunCoup" id="L7JSK8">
    <property type="interactions" value="201"/>
</dbReference>
<evidence type="ECO:0000313" key="5">
    <source>
        <dbReference type="Proteomes" id="UP000011185"/>
    </source>
</evidence>
<dbReference type="Pfam" id="PF00573">
    <property type="entry name" value="Ribosomal_L4"/>
    <property type="match status" value="1"/>
</dbReference>
<dbReference type="InterPro" id="IPR045240">
    <property type="entry name" value="Ribosomal_uL4_euk/arch"/>
</dbReference>
<keyword evidence="5" id="KW-1185">Reference proteome</keyword>
<sequence length="325" mass="36026">MQKKVEIISKSSTPSVVDLPPVFRTPVRSDLISFVHKNVALNKRQPYAVSPNAGKNYSAEGWGTGRAVARVPRIKGSGTRRAGQGAFANFCRGGHMAHPTSVMRRWQRKTPLSIRRLVTAMGISASALAPIVESRGHRISGLKSIPLVIDNEMLQGIEKTKDAVRFLNELGLSEEMDKTKEVFIKSGKGKMRNRRYKVKKGPLIVYDGEICAKAFRNVQGVDMCQVDSLSVLELCPGGQPGRLVIWMKDAFLKLHDLFGDFENEANLKPGFLLTGGIASNDDVEKIFYSCEVQAFIDEPCLVDKPKLVKNVQEIEKLNPYLSLID</sequence>
<dbReference type="AlphaFoldDB" id="L7JSK8"/>
<dbReference type="Proteomes" id="UP000011185">
    <property type="component" value="Unassembled WGS sequence"/>
</dbReference>
<dbReference type="InParanoid" id="L7JSK8"/>
<protein>
    <submittedName>
        <fullName evidence="4">Ribosomal protein RPL1/RPL2/RL4L4</fullName>
    </submittedName>
</protein>
<dbReference type="VEuPathDB" id="MicrosporidiaDB:THOM_2647"/>
<proteinExistence type="inferred from homology"/>
<keyword evidence="3" id="KW-0687">Ribonucleoprotein</keyword>
<evidence type="ECO:0000313" key="4">
    <source>
        <dbReference type="EMBL" id="ELQ74414.1"/>
    </source>
</evidence>
<dbReference type="Gene3D" id="3.40.1370.10">
    <property type="match status" value="1"/>
</dbReference>
<dbReference type="InterPro" id="IPR002136">
    <property type="entry name" value="Ribosomal_uL4"/>
</dbReference>
<keyword evidence="2 4" id="KW-0689">Ribosomal protein</keyword>
<comment type="similarity">
    <text evidence="1">Belongs to the universal ribosomal protein uL4 family.</text>
</comment>
<dbReference type="OMA" id="ALYGTWR"/>
<evidence type="ECO:0000256" key="1">
    <source>
        <dbReference type="ARBA" id="ARBA00010528"/>
    </source>
</evidence>